<keyword evidence="5" id="KW-0949">S-adenosyl-L-methionine</keyword>
<gene>
    <name evidence="9" type="ORF">NA56DRAFT_635633</name>
</gene>
<keyword evidence="6" id="KW-0694">RNA-binding</keyword>
<dbReference type="SUPFAM" id="SSF53335">
    <property type="entry name" value="S-adenosyl-L-methionine-dependent methyltransferases"/>
    <property type="match status" value="1"/>
</dbReference>
<proteinExistence type="predicted"/>
<dbReference type="GO" id="GO:0006391">
    <property type="term" value="P:transcription initiation at mitochondrial promoter"/>
    <property type="evidence" value="ECO:0007669"/>
    <property type="project" value="TreeGrafter"/>
</dbReference>
<comment type="function">
    <text evidence="7">Mitochondrial transcription factor that confers selective promoter recognition on the core subunit of the yeast mitochondrial RNA polymerase. Interacts with DNA in a non-specific manner.</text>
</comment>
<dbReference type="Proteomes" id="UP000235672">
    <property type="component" value="Unassembled WGS sequence"/>
</dbReference>
<dbReference type="GO" id="GO:0034245">
    <property type="term" value="C:mitochondrial DNA-directed RNA polymerase complex"/>
    <property type="evidence" value="ECO:0007669"/>
    <property type="project" value="TreeGrafter"/>
</dbReference>
<keyword evidence="3 9" id="KW-0489">Methyltransferase</keyword>
<dbReference type="InterPro" id="IPR001737">
    <property type="entry name" value="KsgA/Erm"/>
</dbReference>
<dbReference type="InterPro" id="IPR023165">
    <property type="entry name" value="rRNA_Ade_diMease-like_C"/>
</dbReference>
<feature type="compositionally biased region" description="Polar residues" evidence="8">
    <location>
        <begin position="28"/>
        <end position="40"/>
    </location>
</feature>
<dbReference type="GO" id="GO:0032259">
    <property type="term" value="P:methylation"/>
    <property type="evidence" value="ECO:0007669"/>
    <property type="project" value="UniProtKB-KW"/>
</dbReference>
<dbReference type="GO" id="GO:0005759">
    <property type="term" value="C:mitochondrial matrix"/>
    <property type="evidence" value="ECO:0007669"/>
    <property type="project" value="TreeGrafter"/>
</dbReference>
<dbReference type="OrthoDB" id="16079at2759"/>
<evidence type="ECO:0000256" key="8">
    <source>
        <dbReference type="SAM" id="MobiDB-lite"/>
    </source>
</evidence>
<name>A0A2J6PL04_9HELO</name>
<feature type="region of interest" description="Disordered" evidence="8">
    <location>
        <begin position="23"/>
        <end position="63"/>
    </location>
</feature>
<keyword evidence="4 9" id="KW-0808">Transferase</keyword>
<dbReference type="InterPro" id="IPR029063">
    <property type="entry name" value="SAM-dependent_MTases_sf"/>
</dbReference>
<evidence type="ECO:0000256" key="6">
    <source>
        <dbReference type="ARBA" id="ARBA00022884"/>
    </source>
</evidence>
<feature type="compositionally biased region" description="Pro residues" evidence="8">
    <location>
        <begin position="123"/>
        <end position="134"/>
    </location>
</feature>
<evidence type="ECO:0000313" key="9">
    <source>
        <dbReference type="EMBL" id="PMD14722.1"/>
    </source>
</evidence>
<protein>
    <recommendedName>
        <fullName evidence="2">Mitochondrial transcription factor 1</fullName>
    </recommendedName>
</protein>
<evidence type="ECO:0000256" key="7">
    <source>
        <dbReference type="ARBA" id="ARBA00024915"/>
    </source>
</evidence>
<keyword evidence="10" id="KW-1185">Reference proteome</keyword>
<evidence type="ECO:0000256" key="1">
    <source>
        <dbReference type="ARBA" id="ARBA00004173"/>
    </source>
</evidence>
<dbReference type="PANTHER" id="PTHR11727">
    <property type="entry name" value="DIMETHYLADENOSINE TRANSFERASE"/>
    <property type="match status" value="1"/>
</dbReference>
<evidence type="ECO:0000256" key="2">
    <source>
        <dbReference type="ARBA" id="ARBA00013836"/>
    </source>
</evidence>
<evidence type="ECO:0000256" key="4">
    <source>
        <dbReference type="ARBA" id="ARBA00022679"/>
    </source>
</evidence>
<dbReference type="GO" id="GO:0034246">
    <property type="term" value="F:mitochondrial transcription factor activity"/>
    <property type="evidence" value="ECO:0007669"/>
    <property type="project" value="TreeGrafter"/>
</dbReference>
<feature type="compositionally biased region" description="Basic and acidic residues" evidence="8">
    <location>
        <begin position="87"/>
        <end position="97"/>
    </location>
</feature>
<dbReference type="Gene3D" id="3.40.50.150">
    <property type="entry name" value="Vaccinia Virus protein VP39"/>
    <property type="match status" value="1"/>
</dbReference>
<dbReference type="Gene3D" id="1.10.8.100">
    <property type="entry name" value="Ribosomal RNA adenine dimethylase-like, domain 2"/>
    <property type="match status" value="1"/>
</dbReference>
<dbReference type="EMBL" id="KZ613519">
    <property type="protein sequence ID" value="PMD14722.1"/>
    <property type="molecule type" value="Genomic_DNA"/>
</dbReference>
<dbReference type="AlphaFoldDB" id="A0A2J6PL04"/>
<dbReference type="PANTHER" id="PTHR11727:SF17">
    <property type="entry name" value="DIMETHYLADENOSINE TRANSFERASE 1, MITOCHONDRIAL"/>
    <property type="match status" value="1"/>
</dbReference>
<dbReference type="GO" id="GO:0008168">
    <property type="term" value="F:methyltransferase activity"/>
    <property type="evidence" value="ECO:0007669"/>
    <property type="project" value="UniProtKB-KW"/>
</dbReference>
<organism evidence="9 10">
    <name type="scientific">Hyaloscypha hepaticicola</name>
    <dbReference type="NCBI Taxonomy" id="2082293"/>
    <lineage>
        <taxon>Eukaryota</taxon>
        <taxon>Fungi</taxon>
        <taxon>Dikarya</taxon>
        <taxon>Ascomycota</taxon>
        <taxon>Pezizomycotina</taxon>
        <taxon>Leotiomycetes</taxon>
        <taxon>Helotiales</taxon>
        <taxon>Hyaloscyphaceae</taxon>
        <taxon>Hyaloscypha</taxon>
    </lineage>
</organism>
<evidence type="ECO:0000256" key="3">
    <source>
        <dbReference type="ARBA" id="ARBA00022603"/>
    </source>
</evidence>
<feature type="region of interest" description="Disordered" evidence="8">
    <location>
        <begin position="86"/>
        <end position="191"/>
    </location>
</feature>
<comment type="subcellular location">
    <subcellularLocation>
        <location evidence="1">Mitochondrion</location>
    </subcellularLocation>
</comment>
<evidence type="ECO:0000256" key="5">
    <source>
        <dbReference type="ARBA" id="ARBA00022691"/>
    </source>
</evidence>
<accession>A0A2J6PL04</accession>
<sequence length="778" mass="88647">MFRIILATAKSLQSRSPITLRYTRPFTPDTSTRQQSSIAQTPFKDSIETPEYDSGSSLADYAASSPPFTVIKDATGSKTQLTQKLHAYNDERAEDTTTRPGDIQDVSETAPATHIKRRMGRPPKAPKPIAPNSPPKKRGPKPKPKVEKPKRIPKPLGRPPGTRNHVPSKTNPGPSKLRIEQTDNISAEGSTITFSKIESRNKRSDFTSGNIRKDISSYLAWAGGKGRSLGDTRRINIVSESLCDDTMERLGPSLQKHIGCDIIEVNPGVGLWSEKLHDILKPRTHILLEPDHRMYQPVLQPLIDAPGSTYRLIPKSGLVWGHMEKILSEEYLPHQEPIPRGDSRMEKRNNTLLFVANLGQYPKRAYRGFSSIANLVLYQFMSAARNHSLFHRYGHVRMLIWIENEEKDTLLPQSVSLRRKSAVEAEISCESIQEIAAGVTSKDSYSRERALEFERTRMVYEKMKEAGITIPPGRETNIIKEIVAGKTVDEHKQFTPAFAEELRAMEARYATGELGVWEYDGTRRLQSVEKKPGQSESPELRRLKSLTYQERFQKRKFEKLNALKTEFRAIFAMQQKVHKTKAPNKRQALEEELKKRTDAWQENVNELPEEPQETLSAQLDNIRVFESNPPVLMWDRRDFEPLQVYPREFRPQREMCLLDIQPKSLWPILQEDFPANYDVLEFIISQLFIIPTQSIRRGLSALAPGAYEHLITECPSLTDPTKGGSLDVDLMSVRRLTQEMLKEITEAWVRWPFKPTRWEVTSQLGSAAHDADAVELED</sequence>
<evidence type="ECO:0000313" key="10">
    <source>
        <dbReference type="Proteomes" id="UP000235672"/>
    </source>
</evidence>
<feature type="compositionally biased region" description="Polar residues" evidence="8">
    <location>
        <begin position="182"/>
        <end position="191"/>
    </location>
</feature>
<dbReference type="GO" id="GO:0003723">
    <property type="term" value="F:RNA binding"/>
    <property type="evidence" value="ECO:0007669"/>
    <property type="project" value="UniProtKB-KW"/>
</dbReference>
<reference evidence="9 10" key="1">
    <citation type="submission" date="2016-05" db="EMBL/GenBank/DDBJ databases">
        <title>A degradative enzymes factory behind the ericoid mycorrhizal symbiosis.</title>
        <authorList>
            <consortium name="DOE Joint Genome Institute"/>
            <person name="Martino E."/>
            <person name="Morin E."/>
            <person name="Grelet G."/>
            <person name="Kuo A."/>
            <person name="Kohler A."/>
            <person name="Daghino S."/>
            <person name="Barry K."/>
            <person name="Choi C."/>
            <person name="Cichocki N."/>
            <person name="Clum A."/>
            <person name="Copeland A."/>
            <person name="Hainaut M."/>
            <person name="Haridas S."/>
            <person name="Labutti K."/>
            <person name="Lindquist E."/>
            <person name="Lipzen A."/>
            <person name="Khouja H.-R."/>
            <person name="Murat C."/>
            <person name="Ohm R."/>
            <person name="Olson A."/>
            <person name="Spatafora J."/>
            <person name="Veneault-Fourrey C."/>
            <person name="Henrissat B."/>
            <person name="Grigoriev I."/>
            <person name="Martin F."/>
            <person name="Perotto S."/>
        </authorList>
    </citation>
    <scope>NUCLEOTIDE SEQUENCE [LARGE SCALE GENOMIC DNA]</scope>
    <source>
        <strain evidence="9 10">UAMH 7357</strain>
    </source>
</reference>